<dbReference type="Pfam" id="PF07719">
    <property type="entry name" value="TPR_2"/>
    <property type="match status" value="1"/>
</dbReference>
<dbReference type="InterPro" id="IPR013105">
    <property type="entry name" value="TPR_2"/>
</dbReference>
<evidence type="ECO:0000256" key="2">
    <source>
        <dbReference type="ARBA" id="ARBA00022803"/>
    </source>
</evidence>
<dbReference type="Gene3D" id="1.25.40.10">
    <property type="entry name" value="Tetratricopeptide repeat domain"/>
    <property type="match status" value="2"/>
</dbReference>
<keyword evidence="2 3" id="KW-0802">TPR repeat</keyword>
<dbReference type="STRING" id="694327.DFW101_0227"/>
<dbReference type="HOGENOM" id="CLU_288324_0_0_7"/>
<dbReference type="SMART" id="SM00028">
    <property type="entry name" value="TPR"/>
    <property type="match status" value="7"/>
</dbReference>
<feature type="chain" id="PRO_5003503402" evidence="5">
    <location>
        <begin position="23"/>
        <end position="1070"/>
    </location>
</feature>
<evidence type="ECO:0000256" key="3">
    <source>
        <dbReference type="PROSITE-ProRule" id="PRU00339"/>
    </source>
</evidence>
<dbReference type="PROSITE" id="PS50005">
    <property type="entry name" value="TPR"/>
    <property type="match status" value="1"/>
</dbReference>
<gene>
    <name evidence="6" type="ORF">DFW101_0227</name>
</gene>
<feature type="coiled-coil region" evidence="4">
    <location>
        <begin position="635"/>
        <end position="662"/>
    </location>
</feature>
<dbReference type="SUPFAM" id="SSF48452">
    <property type="entry name" value="TPR-like"/>
    <property type="match status" value="2"/>
</dbReference>
<keyword evidence="1" id="KW-0677">Repeat</keyword>
<evidence type="ECO:0000313" key="6">
    <source>
        <dbReference type="EMBL" id="EHJ46244.1"/>
    </source>
</evidence>
<dbReference type="PANTHER" id="PTHR45586">
    <property type="entry name" value="TPR REPEAT-CONTAINING PROTEIN PA4667"/>
    <property type="match status" value="1"/>
</dbReference>
<evidence type="ECO:0000256" key="1">
    <source>
        <dbReference type="ARBA" id="ARBA00022737"/>
    </source>
</evidence>
<proteinExistence type="predicted"/>
<sequence length="1070" mass="111987">MRHHTLCRRATTRLFRTAPALAAVAVVCCLGGVVPASCPAAGPTLAAIRAPDAPGGEALPGRGETPLPTADRAFRVELKKSAPAEGAIRVGGAASFEARLFAGDREMALDGSVCRWRSDGGAKFLEAEGPFATTAIFLRPGRQRVWVEVVPRSGPSPGLTAVSEPVELDIAAPSFSLSVTPSSPLVGEEATVSIRDFPVHDGVEFRWDPLPAGKAKLVAVGERSLTFYPTEAGVVPVRVTAATGATEGGWAGGKDLGGDLGGAQAAVTARPYAVAVEDRGLLEAPATVWRDGEGPVPAPGVAVRQNVRLRAVVTPTPPSPPLAYAWSLCPGARVRGGEDGREIAVSRDALGPCEAELEVRDGRGLLLGRGKGSFTVSVSQEELDTAVANARETDRRTRAAEAAWADGEPDKALDLAGLAVRLSPRDGPALIALDRIGRDKARLDGSLAKAGAALAGDDFSEVAAMLGEAAKVSPRAGAIEALRRKAGARKETLGRVDALLAEGRDKWEAGDVDAALGLSGQALSLDAGHPAARAQRERMVADRDRLIAALKQSAAYLLAKRFDSAAGALAEARAVNPKFAAVRELDKAIAARKDRAWRMDERLARARDQWDAGDADGALATLAEATALDPEHGGAAATRKNLVLAREKLAHAEERAEAAIAAGTCDAARVALAEAAGISPRHPKLAALAGALAHRVDRDKRLAALRGEATRRQAAGDADGAILALNDMLALTPGDQAMTAERDKLVRDRDAATEALGRARDYLSARRFDLALGAVAEAQKASPGLPALAGWREKIQAGQKLAEAEAAKRLDEAAGLLEKKDFAAAGTRLDAARTLGPLPAGLAGRAKDLDRRVQAGLGREAEAKRENARRDIAAGRPVDAERRARCEAAGREAAAKRAAGDHAGAIRDYQALLNQCPDTCQAYNNVGASLFSLGYTAESLPWFTEAVKCAPGERLYQDNVALTRKKLSPPPAKAGPDTAATCAASFAAAETKRGGGDLAGAIEGYRTVVARCPDFCAAYNNMGLSLHKLGRPAESLPFFEQALRCNPKDALFKDNYELTVKRLRTAARRP</sequence>
<feature type="repeat" description="TPR" evidence="3">
    <location>
        <begin position="1016"/>
        <end position="1049"/>
    </location>
</feature>
<accession>G7QCT8</accession>
<name>G7QCT8_9BACT</name>
<feature type="signal peptide" evidence="5">
    <location>
        <begin position="1"/>
        <end position="22"/>
    </location>
</feature>
<keyword evidence="7" id="KW-1185">Reference proteome</keyword>
<dbReference type="eggNOG" id="COG0457">
    <property type="taxonomic scope" value="Bacteria"/>
</dbReference>
<evidence type="ECO:0000313" key="7">
    <source>
        <dbReference type="Proteomes" id="UP000004662"/>
    </source>
</evidence>
<dbReference type="RefSeq" id="WP_009179698.1">
    <property type="nucleotide sequence ID" value="NZ_CM001368.1"/>
</dbReference>
<dbReference type="InterPro" id="IPR011990">
    <property type="entry name" value="TPR-like_helical_dom_sf"/>
</dbReference>
<dbReference type="PANTHER" id="PTHR45586:SF14">
    <property type="entry name" value="TETRATRICOPEPTIDE TPR_2 REPEAT PROTEIN"/>
    <property type="match status" value="1"/>
</dbReference>
<protein>
    <submittedName>
        <fullName evidence="6">Tetratricopeptide TPR_1 repeat-containing protein</fullName>
    </submittedName>
</protein>
<evidence type="ECO:0000256" key="4">
    <source>
        <dbReference type="SAM" id="Coils"/>
    </source>
</evidence>
<dbReference type="InterPro" id="IPR019734">
    <property type="entry name" value="TPR_rpt"/>
</dbReference>
<evidence type="ECO:0000256" key="5">
    <source>
        <dbReference type="SAM" id="SignalP"/>
    </source>
</evidence>
<dbReference type="InterPro" id="IPR051012">
    <property type="entry name" value="CellSynth/LPSAsmb/PSIAsmb"/>
</dbReference>
<reference evidence="7" key="1">
    <citation type="journal article" date="2015" name="Genome Announc.">
        <title>High-Quality Draft Genome Sequence of Desulfovibrio carbinoliphilus FW-101-2B, an Organic Acid-Oxidizing Sulfate-Reducing Bacterium Isolated from Uranium(VI)-Contaminated Groundwater.</title>
        <authorList>
            <person name="Ramsay B.D."/>
            <person name="Hwang C."/>
            <person name="Woo H.L."/>
            <person name="Carroll S.L."/>
            <person name="Lucas S."/>
            <person name="Han J."/>
            <person name="Lapidus A.L."/>
            <person name="Cheng J.F."/>
            <person name="Goodwin L.A."/>
            <person name="Pitluck S."/>
            <person name="Peters L."/>
            <person name="Chertkov O."/>
            <person name="Held B."/>
            <person name="Detter J.C."/>
            <person name="Han C.S."/>
            <person name="Tapia R."/>
            <person name="Land M.L."/>
            <person name="Hauser L.J."/>
            <person name="Kyrpides N.C."/>
            <person name="Ivanova N.N."/>
            <person name="Mikhailova N."/>
            <person name="Pagani I."/>
            <person name="Woyke T."/>
            <person name="Arkin A.P."/>
            <person name="Dehal P."/>
            <person name="Chivian D."/>
            <person name="Criddle C.S."/>
            <person name="Wu W."/>
            <person name="Chakraborty R."/>
            <person name="Hazen T.C."/>
            <person name="Fields M.W."/>
        </authorList>
    </citation>
    <scope>NUCLEOTIDE SEQUENCE [LARGE SCALE GENOMIC DNA]</scope>
    <source>
        <strain evidence="7">FW-101-2B</strain>
    </source>
</reference>
<dbReference type="eggNOG" id="COG4932">
    <property type="taxonomic scope" value="Bacteria"/>
</dbReference>
<dbReference type="OrthoDB" id="6193797at2"/>
<keyword evidence="5" id="KW-0732">Signal</keyword>
<dbReference type="AlphaFoldDB" id="G7QCT8"/>
<keyword evidence="4" id="KW-0175">Coiled coil</keyword>
<organism evidence="6 7">
    <name type="scientific">Solidesulfovibrio carbinoliphilus subsp. oakridgensis</name>
    <dbReference type="NCBI Taxonomy" id="694327"/>
    <lineage>
        <taxon>Bacteria</taxon>
        <taxon>Pseudomonadati</taxon>
        <taxon>Thermodesulfobacteriota</taxon>
        <taxon>Desulfovibrionia</taxon>
        <taxon>Desulfovibrionales</taxon>
        <taxon>Desulfovibrionaceae</taxon>
        <taxon>Solidesulfovibrio</taxon>
    </lineage>
</organism>
<dbReference type="Proteomes" id="UP000004662">
    <property type="component" value="Chromosome"/>
</dbReference>
<dbReference type="EMBL" id="CM001368">
    <property type="protein sequence ID" value="EHJ46244.1"/>
    <property type="molecule type" value="Genomic_DNA"/>
</dbReference>